<keyword evidence="1" id="KW-0812">Transmembrane</keyword>
<gene>
    <name evidence="2" type="ordered locus">Halru_1600</name>
</gene>
<organism evidence="2 3">
    <name type="scientific">Halovivax ruber (strain DSM 18193 / JCM 13892 / XH-70)</name>
    <dbReference type="NCBI Taxonomy" id="797302"/>
    <lineage>
        <taxon>Archaea</taxon>
        <taxon>Methanobacteriati</taxon>
        <taxon>Methanobacteriota</taxon>
        <taxon>Stenosarchaea group</taxon>
        <taxon>Halobacteria</taxon>
        <taxon>Halobacteriales</taxon>
        <taxon>Natrialbaceae</taxon>
        <taxon>Halovivax</taxon>
    </lineage>
</organism>
<feature type="transmembrane region" description="Helical" evidence="1">
    <location>
        <begin position="94"/>
        <end position="115"/>
    </location>
</feature>
<keyword evidence="3" id="KW-1185">Reference proteome</keyword>
<dbReference type="EMBL" id="CP003050">
    <property type="protein sequence ID" value="AGB16207.1"/>
    <property type="molecule type" value="Genomic_DNA"/>
</dbReference>
<protein>
    <submittedName>
        <fullName evidence="2">Uncharacterized protein</fullName>
    </submittedName>
</protein>
<name>L0IE15_HALRX</name>
<evidence type="ECO:0000256" key="1">
    <source>
        <dbReference type="SAM" id="Phobius"/>
    </source>
</evidence>
<dbReference type="KEGG" id="hru:Halru_1600"/>
<keyword evidence="1" id="KW-0472">Membrane</keyword>
<dbReference type="GeneID" id="14376387"/>
<keyword evidence="1" id="KW-1133">Transmembrane helix</keyword>
<evidence type="ECO:0000313" key="2">
    <source>
        <dbReference type="EMBL" id="AGB16207.1"/>
    </source>
</evidence>
<feature type="transmembrane region" description="Helical" evidence="1">
    <location>
        <begin position="6"/>
        <end position="26"/>
    </location>
</feature>
<dbReference type="eggNOG" id="arCOG03769">
    <property type="taxonomic scope" value="Archaea"/>
</dbReference>
<sequence>MTESLVAIDSLIVFAVSLLIGALGIYLGAKVVVDVEDYTYAIVTALIGAIIWGVVGLFLGWIPLLGPALVLLSYLAVVNWRYPGGWIQAAAITLLAWVSVLVVLYVLAVIGVTGFDAVGVPGV</sequence>
<dbReference type="AlphaFoldDB" id="L0IE15"/>
<dbReference type="HOGENOM" id="CLU_2091367_0_0_2"/>
<proteinExistence type="predicted"/>
<accession>L0IE15</accession>
<evidence type="ECO:0000313" key="3">
    <source>
        <dbReference type="Proteomes" id="UP000010846"/>
    </source>
</evidence>
<dbReference type="Proteomes" id="UP000010846">
    <property type="component" value="Chromosome"/>
</dbReference>
<reference evidence="2" key="1">
    <citation type="submission" date="2011-09" db="EMBL/GenBank/DDBJ databases">
        <title>Complete sequence of Halovivax ruber XH-70.</title>
        <authorList>
            <consortium name="US DOE Joint Genome Institute"/>
            <person name="Lucas S."/>
            <person name="Han J."/>
            <person name="Lapidus A."/>
            <person name="Cheng J.-F."/>
            <person name="Goodwin L."/>
            <person name="Pitluck S."/>
            <person name="Peters L."/>
            <person name="Mikhailova N."/>
            <person name="Davenport K."/>
            <person name="Detter J.C."/>
            <person name="Han C."/>
            <person name="Tapia R."/>
            <person name="Land M."/>
            <person name="Hauser L."/>
            <person name="Kyrpides N."/>
            <person name="Ivanova N."/>
            <person name="Pagani I."/>
            <person name="Sproer C."/>
            <person name="Anderson I."/>
            <person name="Woyke T."/>
        </authorList>
    </citation>
    <scope>NUCLEOTIDE SEQUENCE</scope>
    <source>
        <strain evidence="2">XH-70</strain>
    </source>
</reference>
<feature type="transmembrane region" description="Helical" evidence="1">
    <location>
        <begin position="38"/>
        <end position="58"/>
    </location>
</feature>
<dbReference type="RefSeq" id="WP_015300847.1">
    <property type="nucleotide sequence ID" value="NC_019964.1"/>
</dbReference>
<dbReference type="OrthoDB" id="205278at2157"/>
<dbReference type="STRING" id="797302.Halru_1600"/>